<keyword evidence="1 6" id="KW-0963">Cytoplasm</keyword>
<comment type="caution">
    <text evidence="8">The sequence shown here is derived from an EMBL/GenBank/DDBJ whole genome shotgun (WGS) entry which is preliminary data.</text>
</comment>
<comment type="function">
    <text evidence="6">The RuvA-RuvB-RuvC complex processes Holliday junction (HJ) DNA during genetic recombination and DNA repair, while the RuvA-RuvB complex plays an important role in the rescue of blocked DNA replication forks via replication fork reversal (RFR). RuvA specifically binds to HJ cruciform DNA, conferring on it an open structure. The RuvB hexamer acts as an ATP-dependent pump, pulling dsDNA into and through the RuvAB complex. HJ branch migration allows RuvC to scan DNA until it finds its consensus sequence, where it cleaves and resolves the cruciform DNA.</text>
</comment>
<evidence type="ECO:0000256" key="5">
    <source>
        <dbReference type="ARBA" id="ARBA00023204"/>
    </source>
</evidence>
<dbReference type="InterPro" id="IPR010994">
    <property type="entry name" value="RuvA_2-like"/>
</dbReference>
<evidence type="ECO:0000256" key="3">
    <source>
        <dbReference type="ARBA" id="ARBA00023125"/>
    </source>
</evidence>
<comment type="caution">
    <text evidence="6">Lacks conserved residue(s) required for the propagation of feature annotation.</text>
</comment>
<reference evidence="8" key="1">
    <citation type="submission" date="2019-06" db="EMBL/GenBank/DDBJ databases">
        <title>Mycoplasma neophronis type strain whole genome sequence.</title>
        <authorList>
            <person name="Spergser J."/>
        </authorList>
    </citation>
    <scope>NUCLEOTIDE SEQUENCE [LARGE SCALE GENOMIC DNA]</scope>
    <source>
        <strain evidence="8">DSM 24097</strain>
    </source>
</reference>
<evidence type="ECO:0000313" key="9">
    <source>
        <dbReference type="Proteomes" id="UP000316851"/>
    </source>
</evidence>
<evidence type="ECO:0000259" key="7">
    <source>
        <dbReference type="SMART" id="SM00278"/>
    </source>
</evidence>
<dbReference type="NCBIfam" id="TIGR00084">
    <property type="entry name" value="ruvA"/>
    <property type="match status" value="1"/>
</dbReference>
<keyword evidence="4 6" id="KW-0233">DNA recombination</keyword>
<comment type="domain">
    <text evidence="6">Has three domains with a flexible linker between the domains II and III and assumes an 'L' shape. Domain III is highly mobile and contacts RuvB.</text>
</comment>
<organism evidence="8 9">
    <name type="scientific">Metamycoplasma neophronis</name>
    <dbReference type="NCBI Taxonomy" id="872983"/>
    <lineage>
        <taxon>Bacteria</taxon>
        <taxon>Bacillati</taxon>
        <taxon>Mycoplasmatota</taxon>
        <taxon>Mycoplasmoidales</taxon>
        <taxon>Metamycoplasmataceae</taxon>
        <taxon>Metamycoplasma</taxon>
    </lineage>
</organism>
<feature type="domain" description="Helix-hairpin-helix DNA-binding motif class 1" evidence="7">
    <location>
        <begin position="70"/>
        <end position="89"/>
    </location>
</feature>
<name>A0ABY2Z109_9BACT</name>
<feature type="domain" description="Helix-hairpin-helix DNA-binding motif class 1" evidence="7">
    <location>
        <begin position="104"/>
        <end position="123"/>
    </location>
</feature>
<dbReference type="Pfam" id="PF14520">
    <property type="entry name" value="HHH_5"/>
    <property type="match status" value="1"/>
</dbReference>
<dbReference type="InterPro" id="IPR000085">
    <property type="entry name" value="RuvA"/>
</dbReference>
<protein>
    <recommendedName>
        <fullName evidence="6">Holliday junction branch migration complex subunit RuvA</fullName>
    </recommendedName>
</protein>
<dbReference type="Gene3D" id="1.10.150.20">
    <property type="entry name" value="5' to 3' exonuclease, C-terminal subdomain"/>
    <property type="match status" value="1"/>
</dbReference>
<dbReference type="Proteomes" id="UP000316851">
    <property type="component" value="Unassembled WGS sequence"/>
</dbReference>
<comment type="subunit">
    <text evidence="6">Homotetramer. Forms an RuvA(8)-RuvB(12)-Holliday junction (HJ) complex. HJ DNA is sandwiched between 2 RuvA tetramers; dsDNA enters through RuvA and exits via RuvB. An RuvB hexamer assembles on each DNA strand where it exits the tetramer. Each RuvB hexamer is contacted by two RuvA subunits (via domain III) on 2 adjacent RuvB subunits; this complex drives branch migration. In the full resolvosome a probable DNA-RuvA(4)-RuvB(12)-RuvC(2) complex forms which resolves the HJ.</text>
</comment>
<dbReference type="Pfam" id="PF01330">
    <property type="entry name" value="RuvA_N"/>
    <property type="match status" value="1"/>
</dbReference>
<dbReference type="SMART" id="SM00278">
    <property type="entry name" value="HhH1"/>
    <property type="match status" value="2"/>
</dbReference>
<dbReference type="InterPro" id="IPR013849">
    <property type="entry name" value="DNA_helicase_Holl-junc_RuvA_I"/>
</dbReference>
<keyword evidence="3 6" id="KW-0238">DNA-binding</keyword>
<keyword evidence="5 6" id="KW-0234">DNA repair</keyword>
<gene>
    <name evidence="6 8" type="primary">ruvA</name>
    <name evidence="8" type="ORF">FJR74_01445</name>
</gene>
<comment type="similarity">
    <text evidence="6">Belongs to the RuvA family.</text>
</comment>
<evidence type="ECO:0000256" key="6">
    <source>
        <dbReference type="HAMAP-Rule" id="MF_00031"/>
    </source>
</evidence>
<evidence type="ECO:0000313" key="8">
    <source>
        <dbReference type="EMBL" id="TPR54088.1"/>
    </source>
</evidence>
<keyword evidence="2 6" id="KW-0227">DNA damage</keyword>
<comment type="subcellular location">
    <subcellularLocation>
        <location evidence="6">Cytoplasm</location>
    </subcellularLocation>
</comment>
<dbReference type="EMBL" id="VHHP01000003">
    <property type="protein sequence ID" value="TPR54088.1"/>
    <property type="molecule type" value="Genomic_DNA"/>
</dbReference>
<dbReference type="HAMAP" id="MF_00031">
    <property type="entry name" value="DNA_HJ_migration_RuvA"/>
    <property type="match status" value="1"/>
</dbReference>
<evidence type="ECO:0000256" key="4">
    <source>
        <dbReference type="ARBA" id="ARBA00023172"/>
    </source>
</evidence>
<dbReference type="SUPFAM" id="SSF47781">
    <property type="entry name" value="RuvA domain 2-like"/>
    <property type="match status" value="1"/>
</dbReference>
<accession>A0ABY2Z109</accession>
<dbReference type="InterPro" id="IPR003583">
    <property type="entry name" value="Hlx-hairpin-Hlx_DNA-bd_motif"/>
</dbReference>
<dbReference type="RefSeq" id="WP_140914777.1">
    <property type="nucleotide sequence ID" value="NZ_VHHP01000003.1"/>
</dbReference>
<evidence type="ECO:0000256" key="1">
    <source>
        <dbReference type="ARBA" id="ARBA00022490"/>
    </source>
</evidence>
<feature type="region of interest" description="Domain III" evidence="6">
    <location>
        <begin position="148"/>
        <end position="203"/>
    </location>
</feature>
<sequence>MKIYLFGKIVHVTNSYLILDHNGEGELIYVPNASRFIKDEVKKIFISNVINEYNKTTYGFDCFKELVIFEDLIALQGIGPKTAISILNYGWENILSFIAEGNKEKLSEIPFVSAKLANNIIFAYRDKYHKFLTKMDSEDLTKIKNQNNLSKYQSQFEETMKMLGFKTQQIKLAMNQIDINENIEKCVENAIKLIGQMQNETRV</sequence>
<proteinExistence type="inferred from homology"/>
<keyword evidence="9" id="KW-1185">Reference proteome</keyword>
<evidence type="ECO:0000256" key="2">
    <source>
        <dbReference type="ARBA" id="ARBA00022763"/>
    </source>
</evidence>